<evidence type="ECO:0000313" key="1">
    <source>
        <dbReference type="EMBL" id="KAG0410993.1"/>
    </source>
</evidence>
<sequence>MSIQEIHVPVAAKKLASEAVQIRPPRGITREVIIAGDGNVLRIARALIEEVQAPQSMEFITNRGATTEVVHKIIETYEEKARNVPRMYILHVGLNDVLKGEQPDTIIERLRLQWAKRKASLAICSVPEIDGRGKEVRATTMLLNAKLKQLCKRIRARFIDLSRELASIPAMQKDGLHYHTEGSQVVTDRVGALVTHFLGLQRRNNFSGHTGSNRGRYGTHLTVANRAEAGRKAHAHDLPGLSSGSRTSGAHRVVNTPPIAKETVKQPVPNFPGPVYSPQRQRDHPPQSSPLHAIWVPPLLIPPNGHLQGQSCGTLPPRTGSQEGTFALGPTARQTFPVCNPKLNDLMAGCLQHPTCAPTQELTHFVNQLVRQQLAAMQLQREC</sequence>
<keyword evidence="2" id="KW-1185">Reference proteome</keyword>
<dbReference type="EMBL" id="JABSTQ010011468">
    <property type="protein sequence ID" value="KAG0410993.1"/>
    <property type="molecule type" value="Genomic_DNA"/>
</dbReference>
<gene>
    <name evidence="1" type="ORF">HPB47_011865</name>
</gene>
<comment type="caution">
    <text evidence="1">The sequence shown here is derived from an EMBL/GenBank/DDBJ whole genome shotgun (WGS) entry which is preliminary data.</text>
</comment>
<proteinExistence type="predicted"/>
<reference evidence="1 2" key="1">
    <citation type="journal article" date="2020" name="Cell">
        <title>Large-Scale Comparative Analyses of Tick Genomes Elucidate Their Genetic Diversity and Vector Capacities.</title>
        <authorList>
            <consortium name="Tick Genome and Microbiome Consortium (TIGMIC)"/>
            <person name="Jia N."/>
            <person name="Wang J."/>
            <person name="Shi W."/>
            <person name="Du L."/>
            <person name="Sun Y."/>
            <person name="Zhan W."/>
            <person name="Jiang J.F."/>
            <person name="Wang Q."/>
            <person name="Zhang B."/>
            <person name="Ji P."/>
            <person name="Bell-Sakyi L."/>
            <person name="Cui X.M."/>
            <person name="Yuan T.T."/>
            <person name="Jiang B.G."/>
            <person name="Yang W.F."/>
            <person name="Lam T.T."/>
            <person name="Chang Q.C."/>
            <person name="Ding S.J."/>
            <person name="Wang X.J."/>
            <person name="Zhu J.G."/>
            <person name="Ruan X.D."/>
            <person name="Zhao L."/>
            <person name="Wei J.T."/>
            <person name="Ye R.Z."/>
            <person name="Que T.C."/>
            <person name="Du C.H."/>
            <person name="Zhou Y.H."/>
            <person name="Cheng J.X."/>
            <person name="Dai P.F."/>
            <person name="Guo W.B."/>
            <person name="Han X.H."/>
            <person name="Huang E.J."/>
            <person name="Li L.F."/>
            <person name="Wei W."/>
            <person name="Gao Y.C."/>
            <person name="Liu J.Z."/>
            <person name="Shao H.Z."/>
            <person name="Wang X."/>
            <person name="Wang C.C."/>
            <person name="Yang T.C."/>
            <person name="Huo Q.B."/>
            <person name="Li W."/>
            <person name="Chen H.Y."/>
            <person name="Chen S.E."/>
            <person name="Zhou L.G."/>
            <person name="Ni X.B."/>
            <person name="Tian J.H."/>
            <person name="Sheng Y."/>
            <person name="Liu T."/>
            <person name="Pan Y.S."/>
            <person name="Xia L.Y."/>
            <person name="Li J."/>
            <person name="Zhao F."/>
            <person name="Cao W.C."/>
        </authorList>
    </citation>
    <scope>NUCLEOTIDE SEQUENCE [LARGE SCALE GENOMIC DNA]</scope>
    <source>
        <strain evidence="1">Iper-2018</strain>
    </source>
</reference>
<dbReference type="Proteomes" id="UP000805193">
    <property type="component" value="Unassembled WGS sequence"/>
</dbReference>
<protein>
    <submittedName>
        <fullName evidence="1">Uncharacterized protein</fullName>
    </submittedName>
</protein>
<organism evidence="1 2">
    <name type="scientific">Ixodes persulcatus</name>
    <name type="common">Taiga tick</name>
    <dbReference type="NCBI Taxonomy" id="34615"/>
    <lineage>
        <taxon>Eukaryota</taxon>
        <taxon>Metazoa</taxon>
        <taxon>Ecdysozoa</taxon>
        <taxon>Arthropoda</taxon>
        <taxon>Chelicerata</taxon>
        <taxon>Arachnida</taxon>
        <taxon>Acari</taxon>
        <taxon>Parasitiformes</taxon>
        <taxon>Ixodida</taxon>
        <taxon>Ixodoidea</taxon>
        <taxon>Ixodidae</taxon>
        <taxon>Ixodinae</taxon>
        <taxon>Ixodes</taxon>
    </lineage>
</organism>
<evidence type="ECO:0000313" key="2">
    <source>
        <dbReference type="Proteomes" id="UP000805193"/>
    </source>
</evidence>
<name>A0AC60NV13_IXOPE</name>
<accession>A0AC60NV13</accession>